<gene>
    <name evidence="2" type="ORF">g.44067</name>
</gene>
<feature type="compositionally biased region" description="Basic and acidic residues" evidence="1">
    <location>
        <begin position="98"/>
        <end position="114"/>
    </location>
</feature>
<reference evidence="2" key="1">
    <citation type="submission" date="2015-11" db="EMBL/GenBank/DDBJ databases">
        <title>De novo transcriptome assembly of four potential Pierce s Disease insect vectors from Arizona vineyards.</title>
        <authorList>
            <person name="Tassone E.E."/>
        </authorList>
    </citation>
    <scope>NUCLEOTIDE SEQUENCE</scope>
</reference>
<feature type="region of interest" description="Disordered" evidence="1">
    <location>
        <begin position="560"/>
        <end position="588"/>
    </location>
</feature>
<feature type="region of interest" description="Disordered" evidence="1">
    <location>
        <begin position="701"/>
        <end position="720"/>
    </location>
</feature>
<feature type="compositionally biased region" description="Polar residues" evidence="1">
    <location>
        <begin position="634"/>
        <end position="648"/>
    </location>
</feature>
<name>A0A1B6M800_9HEMI</name>
<feature type="compositionally biased region" description="Basic and acidic residues" evidence="1">
    <location>
        <begin position="649"/>
        <end position="669"/>
    </location>
</feature>
<sequence>MDTPHKGDGKDKKNVKKCKNQLTKEEEAEYNEKMAEIKIKYCPLLERLMKKNIKQEKVKQQIKYMYGAITNERRLTMEFLNKFETFFEKLSNILMKPPKPDDSKQEVHENHPTDIDIPDSTTTDNNQLSCDGKVSKSTKQTANELGNKLCDNNYEKTLNNAKQICSDTSVVYTEVVYSKARNESACLKLSEIKASEKEKKTYNNLKTAVSFFGFINGADPRLSTLNNNSVYKDISKELSTTTSKHHAASKDPCPLTLKPLLPNPNQFNPTQSNSSNSELKFSHSVTTLSQGNQYFNPVYSQQSYQYPYTLCTPNNQVPCQTMHCQPGDQSYPYFPNPFPSHEPVPSLVSNSINYNRASEGPISNVCPTNVMNTMDLSTCQGTSQNLNQTHDQVCNPIAKDSGVKEAVNEVSQPRSQWDRDMIIRCSNRSSISLSKQNIRYNPFLSRNPAKHYNSSLYAKPPSNRLLDDCRPKNSRCNYNTYNKSTNSSYSSSQHLTTKNNTEYPVKPYYSYQRHKELEFTQNNKEDYVSPLANLYDTGRNRALTTSKGTCSNTQIENKSAGSFLSHQQSSKSTTNLGETQPLKSVCKSKDNTNYSVEGLENKRLKGCNNDKLKSKNKTDVPVNNSASKREKESLSSNILSGTNQNYSPSKDKTYERKKNCLSKSEKSNETEVSSSINETPKKSASGQEGGSAEGDITIKEYVKENKCPSNKSKTKDTDDKHKNIYTKKVKKQSEEYSRLNYTKDKVKENGLKSVAKSDINEIYEKTLKVSEKCKVDKTHSKKRKLENESSDDCLHLVKSRKEESARELPETDGKTSIPTVNSSKEMDTDNYIENIIKTCNTINLLGNSLPYKELSGLINQNKSTKRKELKLSGENLIELLKSLFQPETIKAIQNLATLFSSFNVMENSLQCQGFSNEDKTPDLSNNEILNKDLSTTKDKETSPGCTNVDTSEDILNVMENSLQCQGFSNEDKTPDLSNKEIPNKEISTTKDKETSAGCTNVDTSEDLEMDCYQKETLILDNVSINEKRLNCENKSDCTDSKSTSIFSNASHFSVDEKLADDVKERKSEDNRTEGKLVKNIYINNCSFIVSDPNSMKNTSLNKEMSKIIYRSCEEQKIADNQVDVNEASSAILDSTITKNLIREVFPKEKFSELLKADIQPDNLLNKQNNAQCNDGDIQNILDNQMGMKTMSHCDSQTFPVSPGSKKIVSERDSCLLQDVSSSKSDQISSANNKTLKVKMVKRCLKRKCELDKLHDSLKSVMSFSDIMHVSRLRTCRLNTNLEGNELKIKQKQKYKKKKLGEHTEDGEDNFLLQG</sequence>
<feature type="region of interest" description="Disordered" evidence="1">
    <location>
        <begin position="1292"/>
        <end position="1314"/>
    </location>
</feature>
<evidence type="ECO:0000256" key="1">
    <source>
        <dbReference type="SAM" id="MobiDB-lite"/>
    </source>
</evidence>
<feature type="compositionally biased region" description="Basic and acidic residues" evidence="1">
    <location>
        <begin position="969"/>
        <end position="994"/>
    </location>
</feature>
<feature type="compositionally biased region" description="Basic and acidic residues" evidence="1">
    <location>
        <begin position="606"/>
        <end position="618"/>
    </location>
</feature>
<proteinExistence type="predicted"/>
<feature type="region of interest" description="Disordered" evidence="1">
    <location>
        <begin position="606"/>
        <end position="694"/>
    </location>
</feature>
<dbReference type="EMBL" id="GEBQ01007922">
    <property type="protein sequence ID" value="JAT32055.1"/>
    <property type="molecule type" value="Transcribed_RNA"/>
</dbReference>
<feature type="region of interest" description="Disordered" evidence="1">
    <location>
        <begin position="776"/>
        <end position="822"/>
    </location>
</feature>
<protein>
    <submittedName>
        <fullName evidence="2">Uncharacterized protein</fullName>
    </submittedName>
</protein>
<accession>A0A1B6M800</accession>
<feature type="compositionally biased region" description="Polar residues" evidence="1">
    <location>
        <begin position="560"/>
        <end position="582"/>
    </location>
</feature>
<feature type="region of interest" description="Disordered" evidence="1">
    <location>
        <begin position="966"/>
        <end position="997"/>
    </location>
</feature>
<evidence type="ECO:0000313" key="2">
    <source>
        <dbReference type="EMBL" id="JAT32055.1"/>
    </source>
</evidence>
<organism evidence="2">
    <name type="scientific">Graphocephala atropunctata</name>
    <dbReference type="NCBI Taxonomy" id="36148"/>
    <lineage>
        <taxon>Eukaryota</taxon>
        <taxon>Metazoa</taxon>
        <taxon>Ecdysozoa</taxon>
        <taxon>Arthropoda</taxon>
        <taxon>Hexapoda</taxon>
        <taxon>Insecta</taxon>
        <taxon>Pterygota</taxon>
        <taxon>Neoptera</taxon>
        <taxon>Paraneoptera</taxon>
        <taxon>Hemiptera</taxon>
        <taxon>Auchenorrhyncha</taxon>
        <taxon>Membracoidea</taxon>
        <taxon>Cicadellidae</taxon>
        <taxon>Cicadellinae</taxon>
        <taxon>Cicadellini</taxon>
        <taxon>Graphocephala</taxon>
    </lineage>
</organism>
<feature type="compositionally biased region" description="Basic and acidic residues" evidence="1">
    <location>
        <begin position="792"/>
        <end position="813"/>
    </location>
</feature>
<feature type="non-terminal residue" evidence="2">
    <location>
        <position position="1314"/>
    </location>
</feature>
<feature type="region of interest" description="Disordered" evidence="1">
    <location>
        <begin position="97"/>
        <end position="125"/>
    </location>
</feature>